<organism evidence="10 11">
    <name type="scientific">Coriobacterium glomerans (strain ATCC 49209 / DSM 20642 / JCM 10262 / PW2)</name>
    <dbReference type="NCBI Taxonomy" id="700015"/>
    <lineage>
        <taxon>Bacteria</taxon>
        <taxon>Bacillati</taxon>
        <taxon>Actinomycetota</taxon>
        <taxon>Coriobacteriia</taxon>
        <taxon>Coriobacteriales</taxon>
        <taxon>Coriobacteriaceae</taxon>
        <taxon>Coriobacterium</taxon>
    </lineage>
</organism>
<dbReference type="PIRSF" id="PIRSF001220">
    <property type="entry name" value="L-ASNase_gatD"/>
    <property type="match status" value="1"/>
</dbReference>
<dbReference type="InterPro" id="IPR036152">
    <property type="entry name" value="Asp/glu_Ase-like_sf"/>
</dbReference>
<evidence type="ECO:0000259" key="9">
    <source>
        <dbReference type="Pfam" id="PF17763"/>
    </source>
</evidence>
<feature type="domain" description="L-asparaginase N-terminal" evidence="8">
    <location>
        <begin position="43"/>
        <end position="222"/>
    </location>
</feature>
<dbReference type="PANTHER" id="PTHR11707">
    <property type="entry name" value="L-ASPARAGINASE"/>
    <property type="match status" value="1"/>
</dbReference>
<dbReference type="Gene3D" id="3.40.50.1170">
    <property type="entry name" value="L-asparaginase, N-terminal domain"/>
    <property type="match status" value="1"/>
</dbReference>
<dbReference type="CDD" id="cd08963">
    <property type="entry name" value="L-asparaginase_I"/>
    <property type="match status" value="1"/>
</dbReference>
<dbReference type="KEGG" id="cgo:Corgl_0285"/>
<dbReference type="InterPro" id="IPR027474">
    <property type="entry name" value="L-asparaginase_N"/>
</dbReference>
<proteinExistence type="inferred from homology"/>
<dbReference type="InterPro" id="IPR020827">
    <property type="entry name" value="Asparaginase/glutaminase_AS1"/>
</dbReference>
<evidence type="ECO:0000256" key="6">
    <source>
        <dbReference type="PROSITE-ProRule" id="PRU10099"/>
    </source>
</evidence>
<dbReference type="InterPro" id="IPR006034">
    <property type="entry name" value="Asparaginase/glutaminase-like"/>
</dbReference>
<dbReference type="GO" id="GO:0006520">
    <property type="term" value="P:amino acid metabolic process"/>
    <property type="evidence" value="ECO:0007669"/>
    <property type="project" value="InterPro"/>
</dbReference>
<evidence type="ECO:0000313" key="11">
    <source>
        <dbReference type="Proteomes" id="UP000006851"/>
    </source>
</evidence>
<dbReference type="PROSITE" id="PS00917">
    <property type="entry name" value="ASN_GLN_ASE_2"/>
    <property type="match status" value="1"/>
</dbReference>
<dbReference type="InterPro" id="IPR037152">
    <property type="entry name" value="L-asparaginase_N_sf"/>
</dbReference>
<dbReference type="PANTHER" id="PTHR11707:SF28">
    <property type="entry name" value="60 KDA LYSOPHOSPHOLIPASE"/>
    <property type="match status" value="1"/>
</dbReference>
<dbReference type="PIRSF" id="PIRSF500176">
    <property type="entry name" value="L_ASNase"/>
    <property type="match status" value="1"/>
</dbReference>
<feature type="domain" description="Asparaginase/glutaminase C-terminal" evidence="9">
    <location>
        <begin position="298"/>
        <end position="417"/>
    </location>
</feature>
<feature type="binding site" evidence="5">
    <location>
        <begin position="125"/>
        <end position="126"/>
    </location>
    <ligand>
        <name>substrate</name>
    </ligand>
</feature>
<evidence type="ECO:0000259" key="8">
    <source>
        <dbReference type="Pfam" id="PF00710"/>
    </source>
</evidence>
<comment type="catalytic activity">
    <reaction evidence="3">
        <text>L-asparagine + H2O = L-aspartate + NH4(+)</text>
        <dbReference type="Rhea" id="RHEA:21016"/>
        <dbReference type="ChEBI" id="CHEBI:15377"/>
        <dbReference type="ChEBI" id="CHEBI:28938"/>
        <dbReference type="ChEBI" id="CHEBI:29991"/>
        <dbReference type="ChEBI" id="CHEBI:58048"/>
        <dbReference type="EC" id="3.5.1.1"/>
    </reaction>
</comment>
<dbReference type="HOGENOM" id="CLU_019134_2_3_11"/>
<gene>
    <name evidence="10" type="ordered locus">Corgl_0285</name>
</gene>
<dbReference type="PROSITE" id="PS00144">
    <property type="entry name" value="ASN_GLN_ASE_1"/>
    <property type="match status" value="1"/>
</dbReference>
<evidence type="ECO:0000256" key="2">
    <source>
        <dbReference type="ARBA" id="ARBA00012920"/>
    </source>
</evidence>
<feature type="binding site" evidence="5">
    <location>
        <position position="94"/>
    </location>
    <ligand>
        <name>substrate</name>
    </ligand>
</feature>
<dbReference type="Gene3D" id="3.40.50.40">
    <property type="match status" value="1"/>
</dbReference>
<dbReference type="InterPro" id="IPR027475">
    <property type="entry name" value="Asparaginase/glutaminase_AS2"/>
</dbReference>
<dbReference type="eggNOG" id="COG0252">
    <property type="taxonomic scope" value="Bacteria"/>
</dbReference>
<dbReference type="GO" id="GO:0004067">
    <property type="term" value="F:asparaginase activity"/>
    <property type="evidence" value="ECO:0007669"/>
    <property type="project" value="UniProtKB-UniRule"/>
</dbReference>
<dbReference type="EC" id="3.5.1.1" evidence="2"/>
<evidence type="ECO:0000256" key="1">
    <source>
        <dbReference type="ARBA" id="ARBA00010518"/>
    </source>
</evidence>
<evidence type="ECO:0000256" key="7">
    <source>
        <dbReference type="PROSITE-ProRule" id="PRU10100"/>
    </source>
</evidence>
<dbReference type="InterPro" id="IPR040919">
    <property type="entry name" value="Asparaginase_C"/>
</dbReference>
<dbReference type="AlphaFoldDB" id="F2NA17"/>
<evidence type="ECO:0000256" key="4">
    <source>
        <dbReference type="PIRSR" id="PIRSR001220-1"/>
    </source>
</evidence>
<evidence type="ECO:0000256" key="3">
    <source>
        <dbReference type="ARBA" id="ARBA00049366"/>
    </source>
</evidence>
<dbReference type="Pfam" id="PF00710">
    <property type="entry name" value="Asparaginase"/>
    <property type="match status" value="1"/>
</dbReference>
<dbReference type="SMART" id="SM00870">
    <property type="entry name" value="Asparaginase"/>
    <property type="match status" value="1"/>
</dbReference>
<comment type="similarity">
    <text evidence="1">Belongs to the asparaginase 1 family.</text>
</comment>
<feature type="active site" evidence="7">
    <location>
        <position position="125"/>
    </location>
</feature>
<sequence>MLQSRLKTRRLPRRLPNNQKCSKRRIANAGLRVRLGRDIAMKHILLVATGGTIASTEAGRGLSPALTGEELARAVPEIAALCDIEIMQPMNIDSTNMLPVNWLRIRDIIVERYDAFDGFVILHGTDTMAYTAAALSYLIQQSPKPIVITGSQRPMGSSFTDAKLNLYQSLRFATDARSHDVTIVFGGIAIAGTRARKQRTMSSNAFTSVNYPPLAIIRNDRVIRTDCAEMMSAQFSSTVHAALDYARAERASVKDLRPEDLAAAGPIAQSSRKRSGKAGALGIEQPRAPHTYEGLDERVFVLKLTPGLKPSIFETLRPSYDAVILETFGLGGIPSHEERSRSFQHAIFDWVDSGRTIVITTQVPEEGLDLGVYEISRPYAEHPGILRGDDMTTEALVAKTMWALGQSHDPDVVRTLFYLPVNHDRLVIA</sequence>
<accession>F2NA17</accession>
<feature type="active site" description="O-isoaspartyl threonine intermediate" evidence="4">
    <location>
        <position position="52"/>
    </location>
</feature>
<keyword evidence="11" id="KW-1185">Reference proteome</keyword>
<dbReference type="Pfam" id="PF17763">
    <property type="entry name" value="Asparaginase_C"/>
    <property type="match status" value="1"/>
</dbReference>
<dbReference type="FunFam" id="3.40.50.1170:FF:000001">
    <property type="entry name" value="L-asparaginase 2"/>
    <property type="match status" value="1"/>
</dbReference>
<feature type="active site" evidence="6">
    <location>
        <position position="52"/>
    </location>
</feature>
<reference evidence="11" key="1">
    <citation type="journal article" date="2013" name="Stand. Genomic Sci.">
        <title>Complete genome sequence of Coriobacterium glomerans type strain (PW2(T)) from the midgut of Pyrrhocoris apterus L. (red soldier bug).</title>
        <authorList>
            <person name="Stackebrandt E."/>
            <person name="Zeytun A."/>
            <person name="Lapidus A."/>
            <person name="Nolan M."/>
            <person name="Lucas S."/>
            <person name="Hammon N."/>
            <person name="Deshpande S."/>
            <person name="Cheng J.F."/>
            <person name="Tapia R."/>
            <person name="Goodwin L.A."/>
            <person name="Pitluck S."/>
            <person name="Liolios K."/>
            <person name="Pagani I."/>
            <person name="Ivanova N."/>
            <person name="Mavromatis K."/>
            <person name="Mikhailova N."/>
            <person name="Huntemann M."/>
            <person name="Pati A."/>
            <person name="Chen A."/>
            <person name="Palaniappan K."/>
            <person name="Chang Y.J."/>
            <person name="Land M."/>
            <person name="Hauser L."/>
            <person name="Rohde M."/>
            <person name="Pukall R."/>
            <person name="Goker M."/>
            <person name="Detter J.C."/>
            <person name="Woyke T."/>
            <person name="Bristow J."/>
            <person name="Eisen J.A."/>
            <person name="Markowitz V."/>
            <person name="Hugenholtz P."/>
            <person name="Kyrpides N.C."/>
            <person name="Klenk H.P."/>
        </authorList>
    </citation>
    <scope>NUCLEOTIDE SEQUENCE</scope>
    <source>
        <strain evidence="11">ATCC 49209 / DSM 20642 / JCM 10262 / PW2</strain>
    </source>
</reference>
<dbReference type="SFLD" id="SFLDS00057">
    <property type="entry name" value="Glutaminase/Asparaginase"/>
    <property type="match status" value="1"/>
</dbReference>
<dbReference type="InterPro" id="IPR041725">
    <property type="entry name" value="L-asparaginase_I"/>
</dbReference>
<protein>
    <recommendedName>
        <fullName evidence="2">asparaginase</fullName>
        <ecNumber evidence="2">3.5.1.1</ecNumber>
    </recommendedName>
</protein>
<dbReference type="InterPro" id="IPR027473">
    <property type="entry name" value="L-asparaginase_C"/>
</dbReference>
<evidence type="ECO:0000256" key="5">
    <source>
        <dbReference type="PIRSR" id="PIRSR001220-2"/>
    </source>
</evidence>
<evidence type="ECO:0000313" key="10">
    <source>
        <dbReference type="EMBL" id="AEB06411.1"/>
    </source>
</evidence>
<dbReference type="PRINTS" id="PR00139">
    <property type="entry name" value="ASNGLNASE"/>
</dbReference>
<dbReference type="Proteomes" id="UP000006851">
    <property type="component" value="Chromosome"/>
</dbReference>
<name>F2NA17_CORGP</name>
<dbReference type="PROSITE" id="PS51732">
    <property type="entry name" value="ASN_GLN_ASE_3"/>
    <property type="match status" value="1"/>
</dbReference>
<dbReference type="STRING" id="700015.Corgl_0285"/>
<dbReference type="EMBL" id="CP002628">
    <property type="protein sequence ID" value="AEB06411.1"/>
    <property type="molecule type" value="Genomic_DNA"/>
</dbReference>
<keyword evidence="10" id="KW-0378">Hydrolase</keyword>
<dbReference type="SUPFAM" id="SSF53774">
    <property type="entry name" value="Glutaminase/Asparaginase"/>
    <property type="match status" value="1"/>
</dbReference>